<evidence type="ECO:0000256" key="7">
    <source>
        <dbReference type="PIRSR" id="PIRSR602387-1"/>
    </source>
</evidence>
<accession>A0A839EYZ6</accession>
<dbReference type="GO" id="GO:0009055">
    <property type="term" value="F:electron transfer activity"/>
    <property type="evidence" value="ECO:0007669"/>
    <property type="project" value="InterPro"/>
</dbReference>
<feature type="chain" id="PRO_5032465112" evidence="8">
    <location>
        <begin position="23"/>
        <end position="409"/>
    </location>
</feature>
<keyword evidence="5 7" id="KW-0186">Copper</keyword>
<dbReference type="InterPro" id="IPR002387">
    <property type="entry name" value="Plastocyanin"/>
</dbReference>
<keyword evidence="4" id="KW-0249">Electron transport</keyword>
<sequence length="409" mass="42467">MRNLPGLGLALLLLLLAAPVSATEYHVSVGGQTYSDGYYYADLSFSPRQLTIQVGDTVIFDNQGGSHNVAADDGSFRCAQGCDGNGGNGNPSNTAWHASVTFDAPGTFGYHCEVHQSMGMTGTITVEGTAPAGFNMNQHGIAGSWANTATESQGIVMDVFPDFFSAGTGLLFGGWFTFDTTAAGGVRWYTVQGQVTNDDTATMAVFQTLGGSFDSTQATTTNAVGQVTFHFDDCTHASLDYTFSDGSGRHGTIPLTRLLDNLACTPTGTTPGNPGNYLLGGTWSDPANSGQGLVFDANSAQGVLFAAWYTYLPNAAADAGAPAQHWYTLQVAVSPGFTTVNDVGIYESTGGVFDQHATTTTTRVGTATLTFNSCTSLTMTYAFTAGPHAGLTGTLDLGRLAPVPAGCSL</sequence>
<evidence type="ECO:0000256" key="5">
    <source>
        <dbReference type="ARBA" id="ARBA00023008"/>
    </source>
</evidence>
<keyword evidence="2" id="KW-0813">Transport</keyword>
<dbReference type="GO" id="GO:0005507">
    <property type="term" value="F:copper ion binding"/>
    <property type="evidence" value="ECO:0007669"/>
    <property type="project" value="InterPro"/>
</dbReference>
<evidence type="ECO:0000256" key="1">
    <source>
        <dbReference type="ARBA" id="ARBA00004370"/>
    </source>
</evidence>
<dbReference type="InterPro" id="IPR000923">
    <property type="entry name" value="BlueCu_1"/>
</dbReference>
<reference evidence="10 11" key="1">
    <citation type="submission" date="2020-07" db="EMBL/GenBank/DDBJ databases">
        <title>Genomic Encyclopedia of Type Strains, Phase IV (KMG-V): Genome sequencing to study the core and pangenomes of soil and plant-associated prokaryotes.</title>
        <authorList>
            <person name="Whitman W."/>
        </authorList>
    </citation>
    <scope>NUCLEOTIDE SEQUENCE [LARGE SCALE GENOMIC DNA]</scope>
    <source>
        <strain evidence="10 11">RH2WT43</strain>
    </source>
</reference>
<dbReference type="Gene3D" id="2.60.40.420">
    <property type="entry name" value="Cupredoxins - blue copper proteins"/>
    <property type="match status" value="1"/>
</dbReference>
<evidence type="ECO:0000256" key="2">
    <source>
        <dbReference type="ARBA" id="ARBA00022448"/>
    </source>
</evidence>
<protein>
    <submittedName>
        <fullName evidence="10">Plastocyanin</fullName>
    </submittedName>
</protein>
<dbReference type="RefSeq" id="WP_182530001.1">
    <property type="nucleotide sequence ID" value="NZ_JACGXL010000001.1"/>
</dbReference>
<feature type="binding site" evidence="7">
    <location>
        <position position="120"/>
    </location>
    <ligand>
        <name>Cu cation</name>
        <dbReference type="ChEBI" id="CHEBI:23378"/>
    </ligand>
</feature>
<name>A0A839EYZ6_9GAMM</name>
<comment type="cofactor">
    <cofactor evidence="7">
        <name>Cu(2+)</name>
        <dbReference type="ChEBI" id="CHEBI:29036"/>
    </cofactor>
    <text evidence="7">The crystal structure with reduced Cu(1+) has also been determined.</text>
</comment>
<proteinExistence type="predicted"/>
<dbReference type="GO" id="GO:0016020">
    <property type="term" value="C:membrane"/>
    <property type="evidence" value="ECO:0007669"/>
    <property type="project" value="UniProtKB-SubCell"/>
</dbReference>
<dbReference type="PANTHER" id="PTHR34192">
    <property type="entry name" value="PLASTOCYANIN MAJOR ISOFORM, CHLOROPLASTIC-RELATED"/>
    <property type="match status" value="1"/>
</dbReference>
<feature type="domain" description="Blue (type 1) copper" evidence="9">
    <location>
        <begin position="41"/>
        <end position="127"/>
    </location>
</feature>
<dbReference type="Proteomes" id="UP000550401">
    <property type="component" value="Unassembled WGS sequence"/>
</dbReference>
<feature type="binding site" evidence="7">
    <location>
        <position position="115"/>
    </location>
    <ligand>
        <name>Cu cation</name>
        <dbReference type="ChEBI" id="CHEBI:23378"/>
    </ligand>
</feature>
<evidence type="ECO:0000256" key="8">
    <source>
        <dbReference type="SAM" id="SignalP"/>
    </source>
</evidence>
<keyword evidence="6" id="KW-0472">Membrane</keyword>
<dbReference type="EMBL" id="JACGXL010000001">
    <property type="protein sequence ID" value="MBA8886972.1"/>
    <property type="molecule type" value="Genomic_DNA"/>
</dbReference>
<evidence type="ECO:0000256" key="3">
    <source>
        <dbReference type="ARBA" id="ARBA00022723"/>
    </source>
</evidence>
<keyword evidence="8" id="KW-0732">Signal</keyword>
<dbReference type="AlphaFoldDB" id="A0A839EYZ6"/>
<evidence type="ECO:0000256" key="4">
    <source>
        <dbReference type="ARBA" id="ARBA00022982"/>
    </source>
</evidence>
<comment type="caution">
    <text evidence="10">The sequence shown here is derived from an EMBL/GenBank/DDBJ whole genome shotgun (WGS) entry which is preliminary data.</text>
</comment>
<dbReference type="PRINTS" id="PR00157">
    <property type="entry name" value="PLASTOCYANIN"/>
</dbReference>
<evidence type="ECO:0000313" key="10">
    <source>
        <dbReference type="EMBL" id="MBA8886972.1"/>
    </source>
</evidence>
<feature type="binding site" evidence="7">
    <location>
        <position position="112"/>
    </location>
    <ligand>
        <name>Cu cation</name>
        <dbReference type="ChEBI" id="CHEBI:23378"/>
    </ligand>
</feature>
<feature type="binding site" evidence="7">
    <location>
        <position position="67"/>
    </location>
    <ligand>
        <name>Cu cation</name>
        <dbReference type="ChEBI" id="CHEBI:23378"/>
    </ligand>
</feature>
<keyword evidence="3 7" id="KW-0479">Metal-binding</keyword>
<dbReference type="SUPFAM" id="SSF49503">
    <property type="entry name" value="Cupredoxins"/>
    <property type="match status" value="1"/>
</dbReference>
<evidence type="ECO:0000259" key="9">
    <source>
        <dbReference type="Pfam" id="PF00127"/>
    </source>
</evidence>
<dbReference type="Pfam" id="PF00127">
    <property type="entry name" value="Copper-bind"/>
    <property type="match status" value="1"/>
</dbReference>
<feature type="signal peptide" evidence="8">
    <location>
        <begin position="1"/>
        <end position="22"/>
    </location>
</feature>
<evidence type="ECO:0000256" key="6">
    <source>
        <dbReference type="ARBA" id="ARBA00023136"/>
    </source>
</evidence>
<dbReference type="InterPro" id="IPR008972">
    <property type="entry name" value="Cupredoxin"/>
</dbReference>
<organism evidence="10 11">
    <name type="scientific">Dokdonella fugitiva</name>
    <dbReference type="NCBI Taxonomy" id="328517"/>
    <lineage>
        <taxon>Bacteria</taxon>
        <taxon>Pseudomonadati</taxon>
        <taxon>Pseudomonadota</taxon>
        <taxon>Gammaproteobacteria</taxon>
        <taxon>Lysobacterales</taxon>
        <taxon>Rhodanobacteraceae</taxon>
        <taxon>Dokdonella</taxon>
    </lineage>
</organism>
<keyword evidence="11" id="KW-1185">Reference proteome</keyword>
<comment type="subcellular location">
    <subcellularLocation>
        <location evidence="1">Membrane</location>
    </subcellularLocation>
</comment>
<evidence type="ECO:0000313" key="11">
    <source>
        <dbReference type="Proteomes" id="UP000550401"/>
    </source>
</evidence>
<gene>
    <name evidence="10" type="ORF">FHW12_001163</name>
</gene>
<dbReference type="PANTHER" id="PTHR34192:SF10">
    <property type="entry name" value="PLASTOCYANIN MAJOR ISOFORM, CHLOROPLASTIC-RELATED"/>
    <property type="match status" value="1"/>
</dbReference>